<sequence>MLLRSLALITALAPLTAMAADSENRFAVDGIGVGRCSVLVAANDAGDTALVAGFGSWASGYLTATNALAPGTFDMTPWQSESLILAQVGTYCRQNPDVPFFEALRRLIRQLDAVKLTEASEPLTLTADEESIQVYTAVAQGVRDALTALDYDVADGDAGLTDAIAAFQTDNALDPTGLPDQRTLLRLFNR</sequence>
<dbReference type="SUPFAM" id="SSF47090">
    <property type="entry name" value="PGBD-like"/>
    <property type="match status" value="1"/>
</dbReference>
<protein>
    <submittedName>
        <fullName evidence="3">Peptidoglycan-binding protein</fullName>
    </submittedName>
</protein>
<gene>
    <name evidence="3" type="ORF">LGQ03_03470</name>
</gene>
<name>A0ABS8BRN7_9RHOB</name>
<dbReference type="Proteomes" id="UP001138961">
    <property type="component" value="Unassembled WGS sequence"/>
</dbReference>
<evidence type="ECO:0000256" key="1">
    <source>
        <dbReference type="SAM" id="SignalP"/>
    </source>
</evidence>
<organism evidence="3 4">
    <name type="scientific">Loktanella gaetbuli</name>
    <dbReference type="NCBI Taxonomy" id="2881335"/>
    <lineage>
        <taxon>Bacteria</taxon>
        <taxon>Pseudomonadati</taxon>
        <taxon>Pseudomonadota</taxon>
        <taxon>Alphaproteobacteria</taxon>
        <taxon>Rhodobacterales</taxon>
        <taxon>Roseobacteraceae</taxon>
        <taxon>Loktanella</taxon>
    </lineage>
</organism>
<proteinExistence type="predicted"/>
<feature type="chain" id="PRO_5046859504" evidence="1">
    <location>
        <begin position="20"/>
        <end position="190"/>
    </location>
</feature>
<evidence type="ECO:0000259" key="2">
    <source>
        <dbReference type="Pfam" id="PF01471"/>
    </source>
</evidence>
<dbReference type="EMBL" id="JAJATZ010000001">
    <property type="protein sequence ID" value="MCB5198292.1"/>
    <property type="molecule type" value="Genomic_DNA"/>
</dbReference>
<keyword evidence="4" id="KW-1185">Reference proteome</keyword>
<feature type="domain" description="Peptidoglycan binding-like" evidence="2">
    <location>
        <begin position="145"/>
        <end position="186"/>
    </location>
</feature>
<dbReference type="Pfam" id="PF01471">
    <property type="entry name" value="PG_binding_1"/>
    <property type="match status" value="1"/>
</dbReference>
<evidence type="ECO:0000313" key="4">
    <source>
        <dbReference type="Proteomes" id="UP001138961"/>
    </source>
</evidence>
<dbReference type="InterPro" id="IPR036365">
    <property type="entry name" value="PGBD-like_sf"/>
</dbReference>
<feature type="signal peptide" evidence="1">
    <location>
        <begin position="1"/>
        <end position="19"/>
    </location>
</feature>
<keyword evidence="1" id="KW-0732">Signal</keyword>
<dbReference type="InterPro" id="IPR002477">
    <property type="entry name" value="Peptidoglycan-bd-like"/>
</dbReference>
<dbReference type="RefSeq" id="WP_226747237.1">
    <property type="nucleotide sequence ID" value="NZ_JAJATZ010000001.1"/>
</dbReference>
<evidence type="ECO:0000313" key="3">
    <source>
        <dbReference type="EMBL" id="MCB5198292.1"/>
    </source>
</evidence>
<accession>A0ABS8BRN7</accession>
<comment type="caution">
    <text evidence="3">The sequence shown here is derived from an EMBL/GenBank/DDBJ whole genome shotgun (WGS) entry which is preliminary data.</text>
</comment>
<reference evidence="3" key="1">
    <citation type="submission" date="2021-10" db="EMBL/GenBank/DDBJ databases">
        <title>Loktanella gaetbuli sp. nov., isolated from a tidal flat.</title>
        <authorList>
            <person name="Park S."/>
            <person name="Yoon J.-H."/>
        </authorList>
    </citation>
    <scope>NUCLEOTIDE SEQUENCE</scope>
    <source>
        <strain evidence="3">TSTF-M6</strain>
    </source>
</reference>